<name>A0A317T024_9PEZI</name>
<evidence type="ECO:0000256" key="3">
    <source>
        <dbReference type="SAM" id="MobiDB-lite"/>
    </source>
</evidence>
<feature type="region of interest" description="Disordered" evidence="3">
    <location>
        <begin position="78"/>
        <end position="153"/>
    </location>
</feature>
<keyword evidence="1" id="KW-0479">Metal-binding</keyword>
<keyword evidence="1" id="KW-0863">Zinc-finger</keyword>
<dbReference type="Gene3D" id="1.25.40.10">
    <property type="entry name" value="Tetratricopeptide repeat domain"/>
    <property type="match status" value="1"/>
</dbReference>
<organism evidence="5 6">
    <name type="scientific">Tuber magnatum</name>
    <name type="common">white Piedmont truffle</name>
    <dbReference type="NCBI Taxonomy" id="42249"/>
    <lineage>
        <taxon>Eukaryota</taxon>
        <taxon>Fungi</taxon>
        <taxon>Dikarya</taxon>
        <taxon>Ascomycota</taxon>
        <taxon>Pezizomycotina</taxon>
        <taxon>Pezizomycetes</taxon>
        <taxon>Pezizales</taxon>
        <taxon>Tuberaceae</taxon>
        <taxon>Tuber</taxon>
    </lineage>
</organism>
<dbReference type="GO" id="GO:0004540">
    <property type="term" value="F:RNA nuclease activity"/>
    <property type="evidence" value="ECO:0007669"/>
    <property type="project" value="UniProtKB-ARBA"/>
</dbReference>
<dbReference type="AlphaFoldDB" id="A0A317T024"/>
<dbReference type="GO" id="GO:0042162">
    <property type="term" value="F:telomeric DNA binding"/>
    <property type="evidence" value="ECO:0007669"/>
    <property type="project" value="TreeGrafter"/>
</dbReference>
<dbReference type="SUPFAM" id="SSF88723">
    <property type="entry name" value="PIN domain-like"/>
    <property type="match status" value="1"/>
</dbReference>
<dbReference type="GO" id="GO:0008270">
    <property type="term" value="F:zinc ion binding"/>
    <property type="evidence" value="ECO:0007669"/>
    <property type="project" value="UniProtKB-KW"/>
</dbReference>
<comment type="function">
    <text evidence="2">Plays a role in nonsense-mediated mRNA decay.</text>
</comment>
<sequence>MGGAGHGNVQAIDIESRIVENKRRQSRDSSYECTICRMVFNAERGLWNHIIAHHQEKCPQDEAELQRFRTHMKEICQRKGADVPSRPENIQTSHNSNAFIRWSSKDTTSSKDAGGQRLGRKVESGDQISPSAHSRGNVDDIANGTSHINLGHPDVQMADASSQARLINRKRNGPDSAPEGGPPTPTHNTPRESQPKRTRAGGSGRGPNVQKLPRTPLDPDFDRSRFKTEQYGDNEGGPTTRPTASRRLFDPEKDHPGAFKSEEDSSKRLEEPSPPPRAPPRPRGIRKRVLYTPTGKVAVPTPQPFSHNREGGQMMILDNFAEQSQQSTQPPQGRQMRPPPFHGDPTLEVNETRMVRQPETRPISPEQLIAEVKGIYAGLVMVEAKCAEVDAKQAATTFDDGQTQPRLNDEQWQALIALHRTLLHEHHDFFLASQHPSASPALRRLADKYAMPARMWRHGIYSFLELLRHRLPHSLEHMLTFIYLAYSMMALLYETVPAFENTWVECLGDLGRYRMAIEDGDIRDRDVWAGVARFWYSKATDKTPYVGRLFHHLAILSRPNILQQLFYYCKSLAVTQPFFPARESILTLFDPVFSPEHASKNRHVDAGFIQLHGINFTHIDLEKFDDALFDYLDNLDQHIGKTESDWKVSGAYIAVCNITGLSQYGAKESLLRLALREGGNRRIPEEEGMEDAPLSLSFSKRLAYKILSVALQRIGDSNVLPHVHIWLVFLSHVVKSGPAIRLLENEFPWEHLVSMLNSLVGQSDQDRFGCREFPVPEKGRGRPLPEDYTLRGLEWARKYFPNRWFEDAQVDEEERSVEVPSMENVRIERILWLATQVAANGECLVYDDNFKVHPALVARNEEHKKLEAIIAHEQELGGSRMTPTSEDSDIDMTSGENESEDGDYVVVGQSEEVRHLKQRQRQLKAQLKAGGKAADSAEEPKRAVAKGPESLKENFSILVVDTNLLLSQPEVFKLMVSTFNWSIVIPNTVVITELLGLTNSTGSVGDDAKAAMIAIHEALTDKRDVKVVTAKGNNVTSIGFYKEQLEKSGDDEQRKIDDIIIETTKLQGEARRQAVPGDYGDYEAAVLITEDRNMRVKANARGVTAIPTSALKKVLSPPAGSDRSKRKSFGAPAVAPDWPEDEVAFVEPGGEFESALNVHPTGTMGKKRQLKRGKTQGADMP</sequence>
<feature type="region of interest" description="Disordered" evidence="3">
    <location>
        <begin position="169"/>
        <end position="286"/>
    </location>
</feature>
<accession>A0A317T024</accession>
<dbReference type="InterPro" id="IPR018834">
    <property type="entry name" value="DNA/RNA-bd_Est1-type"/>
</dbReference>
<dbReference type="PANTHER" id="PTHR15696:SF0">
    <property type="entry name" value="TELOMERASE-BINDING PROTEIN EST1A"/>
    <property type="match status" value="1"/>
</dbReference>
<feature type="region of interest" description="Disordered" evidence="3">
    <location>
        <begin position="1149"/>
        <end position="1181"/>
    </location>
</feature>
<feature type="compositionally biased region" description="Polar residues" evidence="3">
    <location>
        <begin position="88"/>
        <end position="98"/>
    </location>
</feature>
<dbReference type="InterPro" id="IPR002716">
    <property type="entry name" value="PIN_dom"/>
</dbReference>
<dbReference type="InterPro" id="IPR045153">
    <property type="entry name" value="Est1/Ebs1-like"/>
</dbReference>
<dbReference type="PANTHER" id="PTHR15696">
    <property type="entry name" value="SMG-7 SUPPRESSOR WITH MORPHOLOGICAL EFFECT ON GENITALIA PROTEIN 7"/>
    <property type="match status" value="1"/>
</dbReference>
<dbReference type="CDD" id="cd09880">
    <property type="entry name" value="PIN_Smg5-6-like"/>
    <property type="match status" value="1"/>
</dbReference>
<feature type="domain" description="C2H2-type" evidence="4">
    <location>
        <begin position="31"/>
        <end position="58"/>
    </location>
</feature>
<evidence type="ECO:0000259" key="4">
    <source>
        <dbReference type="PROSITE" id="PS50157"/>
    </source>
</evidence>
<dbReference type="GO" id="GO:0070034">
    <property type="term" value="F:telomerase RNA binding"/>
    <property type="evidence" value="ECO:0007669"/>
    <property type="project" value="TreeGrafter"/>
</dbReference>
<dbReference type="STRING" id="42249.A0A317T024"/>
<feature type="region of interest" description="Disordered" evidence="3">
    <location>
        <begin position="875"/>
        <end position="902"/>
    </location>
</feature>
<feature type="compositionally biased region" description="Pro residues" evidence="3">
    <location>
        <begin position="272"/>
        <end position="282"/>
    </location>
</feature>
<dbReference type="Gene3D" id="3.40.50.1010">
    <property type="entry name" value="5'-nuclease"/>
    <property type="match status" value="1"/>
</dbReference>
<dbReference type="InterPro" id="IPR029060">
    <property type="entry name" value="PIN-like_dom_sf"/>
</dbReference>
<feature type="region of interest" description="Disordered" evidence="3">
    <location>
        <begin position="1114"/>
        <end position="1137"/>
    </location>
</feature>
<proteinExistence type="predicted"/>
<keyword evidence="6" id="KW-1185">Reference proteome</keyword>
<dbReference type="FunFam" id="1.25.40.10:FF:000202">
    <property type="entry name" value="Unplaced genomic scaffold supercont1.7, whole genome shotgun sequence"/>
    <property type="match status" value="1"/>
</dbReference>
<evidence type="ECO:0000256" key="2">
    <source>
        <dbReference type="RuleBase" id="RU369098"/>
    </source>
</evidence>
<dbReference type="GO" id="GO:0000184">
    <property type="term" value="P:nuclear-transcribed mRNA catabolic process, nonsense-mediated decay"/>
    <property type="evidence" value="ECO:0007669"/>
    <property type="project" value="UniProtKB-KW"/>
</dbReference>
<dbReference type="SMART" id="SM00670">
    <property type="entry name" value="PINc"/>
    <property type="match status" value="1"/>
</dbReference>
<evidence type="ECO:0000313" key="5">
    <source>
        <dbReference type="EMBL" id="PWW79037.1"/>
    </source>
</evidence>
<keyword evidence="2" id="KW-0866">Nonsense-mediated mRNA decay</keyword>
<dbReference type="GO" id="GO:0005697">
    <property type="term" value="C:telomerase holoenzyme complex"/>
    <property type="evidence" value="ECO:0007669"/>
    <property type="project" value="TreeGrafter"/>
</dbReference>
<dbReference type="PROSITE" id="PS00028">
    <property type="entry name" value="ZINC_FINGER_C2H2_1"/>
    <property type="match status" value="1"/>
</dbReference>
<dbReference type="InterPro" id="IPR013087">
    <property type="entry name" value="Znf_C2H2_type"/>
</dbReference>
<reference evidence="5 6" key="1">
    <citation type="submission" date="2018-03" db="EMBL/GenBank/DDBJ databases">
        <title>Genomes of Pezizomycetes fungi and the evolution of truffles.</title>
        <authorList>
            <person name="Murat C."/>
            <person name="Payen T."/>
            <person name="Noel B."/>
            <person name="Kuo A."/>
            <person name="Martin F.M."/>
        </authorList>
    </citation>
    <scope>NUCLEOTIDE SEQUENCE [LARGE SCALE GENOMIC DNA]</scope>
    <source>
        <strain evidence="5">091103-1</strain>
    </source>
</reference>
<dbReference type="Pfam" id="PF10373">
    <property type="entry name" value="EST1_DNA_bind"/>
    <property type="match status" value="1"/>
</dbReference>
<dbReference type="InterPro" id="IPR011990">
    <property type="entry name" value="TPR-like_helical_dom_sf"/>
</dbReference>
<feature type="compositionally biased region" description="Basic and acidic residues" evidence="3">
    <location>
        <begin position="220"/>
        <end position="230"/>
    </location>
</feature>
<feature type="compositionally biased region" description="Basic residues" evidence="3">
    <location>
        <begin position="1165"/>
        <end position="1174"/>
    </location>
</feature>
<evidence type="ECO:0000313" key="6">
    <source>
        <dbReference type="Proteomes" id="UP000246991"/>
    </source>
</evidence>
<dbReference type="OrthoDB" id="2017974at2759"/>
<gene>
    <name evidence="5" type="ORF">C7212DRAFT_167186</name>
</gene>
<keyword evidence="1" id="KW-0862">Zinc</keyword>
<dbReference type="EMBL" id="PYWC01000011">
    <property type="protein sequence ID" value="PWW79037.1"/>
    <property type="molecule type" value="Genomic_DNA"/>
</dbReference>
<dbReference type="Proteomes" id="UP000246991">
    <property type="component" value="Unassembled WGS sequence"/>
</dbReference>
<evidence type="ECO:0000256" key="1">
    <source>
        <dbReference type="PROSITE-ProRule" id="PRU00042"/>
    </source>
</evidence>
<comment type="caution">
    <text evidence="5">The sequence shown here is derived from an EMBL/GenBank/DDBJ whole genome shotgun (WGS) entry which is preliminary data.</text>
</comment>
<feature type="compositionally biased region" description="Basic and acidic residues" evidence="3">
    <location>
        <begin position="247"/>
        <end position="271"/>
    </location>
</feature>
<feature type="region of interest" description="Disordered" evidence="3">
    <location>
        <begin position="322"/>
        <end position="345"/>
    </location>
</feature>
<dbReference type="SUPFAM" id="SSF48452">
    <property type="entry name" value="TPR-like"/>
    <property type="match status" value="1"/>
</dbReference>
<dbReference type="PROSITE" id="PS50157">
    <property type="entry name" value="ZINC_FINGER_C2H2_2"/>
    <property type="match status" value="1"/>
</dbReference>
<dbReference type="Pfam" id="PF13638">
    <property type="entry name" value="PIN_4"/>
    <property type="match status" value="1"/>
</dbReference>
<protein>
    <recommendedName>
        <fullName evidence="4">C2H2-type domain-containing protein</fullName>
    </recommendedName>
</protein>